<dbReference type="EMBL" id="BARS01003305">
    <property type="protein sequence ID" value="GAF80804.1"/>
    <property type="molecule type" value="Genomic_DNA"/>
</dbReference>
<organism evidence="1">
    <name type="scientific">marine sediment metagenome</name>
    <dbReference type="NCBI Taxonomy" id="412755"/>
    <lineage>
        <taxon>unclassified sequences</taxon>
        <taxon>metagenomes</taxon>
        <taxon>ecological metagenomes</taxon>
    </lineage>
</organism>
<proteinExistence type="predicted"/>
<protein>
    <submittedName>
        <fullName evidence="1">Uncharacterized protein</fullName>
    </submittedName>
</protein>
<evidence type="ECO:0000313" key="1">
    <source>
        <dbReference type="EMBL" id="GAF80804.1"/>
    </source>
</evidence>
<comment type="caution">
    <text evidence="1">The sequence shown here is derived from an EMBL/GenBank/DDBJ whole genome shotgun (WGS) entry which is preliminary data.</text>
</comment>
<name>X0SIG3_9ZZZZ</name>
<dbReference type="AlphaFoldDB" id="X0SIG3"/>
<accession>X0SIG3</accession>
<sequence length="82" mass="9381">METLNWMGAGSDYREQIVKICSCGIVYSLEDFRDLKYVGNQPFGYDDIESLELRNCTCESTISIALDKDGRYVELNEDGDRI</sequence>
<reference evidence="1" key="1">
    <citation type="journal article" date="2014" name="Front. Microbiol.">
        <title>High frequency of phylogenetically diverse reductive dehalogenase-homologous genes in deep subseafloor sedimentary metagenomes.</title>
        <authorList>
            <person name="Kawai M."/>
            <person name="Futagami T."/>
            <person name="Toyoda A."/>
            <person name="Takaki Y."/>
            <person name="Nishi S."/>
            <person name="Hori S."/>
            <person name="Arai W."/>
            <person name="Tsubouchi T."/>
            <person name="Morono Y."/>
            <person name="Uchiyama I."/>
            <person name="Ito T."/>
            <person name="Fujiyama A."/>
            <person name="Inagaki F."/>
            <person name="Takami H."/>
        </authorList>
    </citation>
    <scope>NUCLEOTIDE SEQUENCE</scope>
    <source>
        <strain evidence="1">Expedition CK06-06</strain>
    </source>
</reference>
<gene>
    <name evidence="1" type="ORF">S01H1_06396</name>
</gene>